<evidence type="ECO:0000256" key="2">
    <source>
        <dbReference type="ARBA" id="ARBA00008787"/>
    </source>
</evidence>
<evidence type="ECO:0000256" key="4">
    <source>
        <dbReference type="ARBA" id="ARBA00022795"/>
    </source>
</evidence>
<evidence type="ECO:0000313" key="8">
    <source>
        <dbReference type="Proteomes" id="UP000035352"/>
    </source>
</evidence>
<comment type="similarity">
    <text evidence="2 6">Belongs to the FliS family.</text>
</comment>
<dbReference type="InterPro" id="IPR003713">
    <property type="entry name" value="FliS"/>
</dbReference>
<keyword evidence="7" id="KW-0966">Cell projection</keyword>
<evidence type="ECO:0000313" key="7">
    <source>
        <dbReference type="EMBL" id="AKJ30992.1"/>
    </source>
</evidence>
<dbReference type="CDD" id="cd16098">
    <property type="entry name" value="FliS"/>
    <property type="match status" value="1"/>
</dbReference>
<keyword evidence="5" id="KW-0143">Chaperone</keyword>
<dbReference type="PIRSF" id="PIRSF039090">
    <property type="entry name" value="Flis"/>
    <property type="match status" value="1"/>
</dbReference>
<dbReference type="GO" id="GO:0071973">
    <property type="term" value="P:bacterial-type flagellum-dependent cell motility"/>
    <property type="evidence" value="ECO:0007669"/>
    <property type="project" value="TreeGrafter"/>
</dbReference>
<name>A0A0G3BNL4_9BURK</name>
<dbReference type="InterPro" id="IPR036584">
    <property type="entry name" value="FliS_sf"/>
</dbReference>
<dbReference type="PANTHER" id="PTHR34773:SF1">
    <property type="entry name" value="FLAGELLAR SECRETION CHAPERONE FLIS"/>
    <property type="match status" value="1"/>
</dbReference>
<protein>
    <recommendedName>
        <fullName evidence="6">Flagellar secretion chaperone FliS</fullName>
    </recommendedName>
</protein>
<reference evidence="7 8" key="1">
    <citation type="submission" date="2015-05" db="EMBL/GenBank/DDBJ databases">
        <authorList>
            <person name="Tang B."/>
            <person name="Yu Y."/>
        </authorList>
    </citation>
    <scope>NUCLEOTIDE SEQUENCE [LARGE SCALE GENOMIC DNA]</scope>
    <source>
        <strain evidence="7 8">DSM 7029</strain>
    </source>
</reference>
<dbReference type="PANTHER" id="PTHR34773">
    <property type="entry name" value="FLAGELLAR SECRETION CHAPERONE FLIS"/>
    <property type="match status" value="1"/>
</dbReference>
<dbReference type="OrthoDB" id="9792010at2"/>
<dbReference type="AlphaFoldDB" id="A0A0G3BNL4"/>
<dbReference type="STRING" id="413882.AAW51_4301"/>
<comment type="subcellular location">
    <subcellularLocation>
        <location evidence="1 6">Cytoplasm</location>
        <location evidence="1 6">Cytosol</location>
    </subcellularLocation>
</comment>
<dbReference type="RefSeq" id="WP_047196226.1">
    <property type="nucleotide sequence ID" value="NZ_CP011371.1"/>
</dbReference>
<dbReference type="PATRIC" id="fig|413882.6.peg.4496"/>
<dbReference type="EMBL" id="CP011371">
    <property type="protein sequence ID" value="AKJ30992.1"/>
    <property type="molecule type" value="Genomic_DNA"/>
</dbReference>
<dbReference type="KEGG" id="pbh:AAW51_4301"/>
<dbReference type="GO" id="GO:0005829">
    <property type="term" value="C:cytosol"/>
    <property type="evidence" value="ECO:0007669"/>
    <property type="project" value="UniProtKB-SubCell"/>
</dbReference>
<dbReference type="Proteomes" id="UP000035352">
    <property type="component" value="Chromosome"/>
</dbReference>
<dbReference type="SUPFAM" id="SSF101116">
    <property type="entry name" value="Flagellar export chaperone FliS"/>
    <property type="match status" value="1"/>
</dbReference>
<evidence type="ECO:0000256" key="1">
    <source>
        <dbReference type="ARBA" id="ARBA00004514"/>
    </source>
</evidence>
<keyword evidence="7" id="KW-0282">Flagellum</keyword>
<sequence length="134" mass="14385">MFAPFRSQASAYGRVQVETSVSTADPHALVLMLFDGALSAIATARGALQRQDIEAKGHSIGKAVRIVEEGLRGGLNPAGGELASNLNNLYVYINGRLTHANLRNDDAALQECHDLLSGLRDAWTRMQTPQQNAA</sequence>
<dbReference type="Pfam" id="PF02561">
    <property type="entry name" value="FliS"/>
    <property type="match status" value="1"/>
</dbReference>
<dbReference type="Gene3D" id="1.20.120.340">
    <property type="entry name" value="Flagellar protein FliS"/>
    <property type="match status" value="1"/>
</dbReference>
<accession>A0A0G3BNL4</accession>
<evidence type="ECO:0000256" key="5">
    <source>
        <dbReference type="ARBA" id="ARBA00023186"/>
    </source>
</evidence>
<keyword evidence="4 6" id="KW-1005">Bacterial flagellum biogenesis</keyword>
<dbReference type="GO" id="GO:0044780">
    <property type="term" value="P:bacterial-type flagellum assembly"/>
    <property type="evidence" value="ECO:0007669"/>
    <property type="project" value="InterPro"/>
</dbReference>
<proteinExistence type="inferred from homology"/>
<evidence type="ECO:0000256" key="6">
    <source>
        <dbReference type="PIRNR" id="PIRNR039090"/>
    </source>
</evidence>
<evidence type="ECO:0000256" key="3">
    <source>
        <dbReference type="ARBA" id="ARBA00022490"/>
    </source>
</evidence>
<keyword evidence="8" id="KW-1185">Reference proteome</keyword>
<keyword evidence="3 6" id="KW-0963">Cytoplasm</keyword>
<dbReference type="NCBIfam" id="TIGR00208">
    <property type="entry name" value="fliS"/>
    <property type="match status" value="1"/>
</dbReference>
<keyword evidence="7" id="KW-0969">Cilium</keyword>
<gene>
    <name evidence="7" type="primary">fliS</name>
    <name evidence="7" type="ORF">AAW51_4301</name>
</gene>
<organism evidence="7 8">
    <name type="scientific">Caldimonas brevitalea</name>
    <dbReference type="NCBI Taxonomy" id="413882"/>
    <lineage>
        <taxon>Bacteria</taxon>
        <taxon>Pseudomonadati</taxon>
        <taxon>Pseudomonadota</taxon>
        <taxon>Betaproteobacteria</taxon>
        <taxon>Burkholderiales</taxon>
        <taxon>Sphaerotilaceae</taxon>
        <taxon>Caldimonas</taxon>
    </lineage>
</organism>